<organism evidence="2 3">
    <name type="scientific">Cereibacter ovatus</name>
    <dbReference type="NCBI Taxonomy" id="439529"/>
    <lineage>
        <taxon>Bacteria</taxon>
        <taxon>Pseudomonadati</taxon>
        <taxon>Pseudomonadota</taxon>
        <taxon>Alphaproteobacteria</taxon>
        <taxon>Rhodobacterales</taxon>
        <taxon>Paracoccaceae</taxon>
        <taxon>Cereibacter</taxon>
    </lineage>
</organism>
<proteinExistence type="predicted"/>
<dbReference type="InterPro" id="IPR028992">
    <property type="entry name" value="Hedgehog/Intein_dom"/>
</dbReference>
<feature type="domain" description="Hedgehog/Intein (Hint)" evidence="1">
    <location>
        <begin position="149"/>
        <end position="284"/>
    </location>
</feature>
<dbReference type="EMBL" id="OAOQ01000009">
    <property type="protein sequence ID" value="SNX71215.1"/>
    <property type="molecule type" value="Genomic_DNA"/>
</dbReference>
<dbReference type="InterPro" id="IPR036844">
    <property type="entry name" value="Hint_dom_sf"/>
</dbReference>
<evidence type="ECO:0000313" key="2">
    <source>
        <dbReference type="EMBL" id="SNX71215.1"/>
    </source>
</evidence>
<name>A0A285CUX0_9RHOB</name>
<dbReference type="OrthoDB" id="6305173at2"/>
<dbReference type="AlphaFoldDB" id="A0A285CUX0"/>
<dbReference type="Proteomes" id="UP000219467">
    <property type="component" value="Unassembled WGS sequence"/>
</dbReference>
<sequence>MRSTESSPSPLPGHRCQLFRADDIFVSSGVNLHDGMAGPDQVCLGDSYELDPAAVPLRLAVRPAPGDALAVAEGSDVGRPGDRVRLACRYRLMTPEGDSVDLLLIDVAGEAGGLHLLPLSPLGPRVEYVLVKIEDAPQDVALADLLCVSFAHGTMVTMADGTQRPIETLRAGDLVLTRDHGPQPIRWIGNATLRAVGSFAPVVIARGVLGNMADLVVSQHHRIFLYYRRRRGELPTSEVLVQARHLVNGDSVFLREGGFIDYFSLVFDRHEIIYAEGIPAESLMVNEATVARLPAELADEVRARFPGLSQSQHVGTEASRQLLDRIGHPAATGHPAR</sequence>
<gene>
    <name evidence="2" type="ORF">SAMN05878503_10932</name>
</gene>
<dbReference type="Pfam" id="PF13403">
    <property type="entry name" value="Hint_2"/>
    <property type="match status" value="1"/>
</dbReference>
<reference evidence="3" key="1">
    <citation type="submission" date="2017-08" db="EMBL/GenBank/DDBJ databases">
        <authorList>
            <person name="Varghese N."/>
            <person name="Submissions S."/>
        </authorList>
    </citation>
    <scope>NUCLEOTIDE SEQUENCE [LARGE SCALE GENOMIC DNA]</scope>
    <source>
        <strain evidence="3">JA234</strain>
    </source>
</reference>
<dbReference type="SUPFAM" id="SSF51294">
    <property type="entry name" value="Hedgehog/intein (Hint) domain"/>
    <property type="match status" value="1"/>
</dbReference>
<evidence type="ECO:0000259" key="1">
    <source>
        <dbReference type="Pfam" id="PF13403"/>
    </source>
</evidence>
<keyword evidence="3" id="KW-1185">Reference proteome</keyword>
<protein>
    <submittedName>
        <fullName evidence="2">Hint domain-containing protein</fullName>
    </submittedName>
</protein>
<evidence type="ECO:0000313" key="3">
    <source>
        <dbReference type="Proteomes" id="UP000219467"/>
    </source>
</evidence>
<dbReference type="Gene3D" id="2.170.16.10">
    <property type="entry name" value="Hedgehog/Intein (Hint) domain"/>
    <property type="match status" value="1"/>
</dbReference>
<accession>A0A285CUX0</accession>